<dbReference type="PANTHER" id="PTHR30474:SF1">
    <property type="entry name" value="PEPTIDOGLYCAN GLYCOSYLTRANSFERASE MRDB"/>
    <property type="match status" value="1"/>
</dbReference>
<evidence type="ECO:0000256" key="3">
    <source>
        <dbReference type="ARBA" id="ARBA00022960"/>
    </source>
</evidence>
<feature type="transmembrane region" description="Helical" evidence="6">
    <location>
        <begin position="73"/>
        <end position="93"/>
    </location>
</feature>
<dbReference type="GO" id="GO:0008360">
    <property type="term" value="P:regulation of cell shape"/>
    <property type="evidence" value="ECO:0007669"/>
    <property type="project" value="UniProtKB-KW"/>
</dbReference>
<feature type="transmembrane region" description="Helical" evidence="6">
    <location>
        <begin position="105"/>
        <end position="124"/>
    </location>
</feature>
<comment type="caution">
    <text evidence="7">The sequence shown here is derived from an EMBL/GenBank/DDBJ whole genome shotgun (WGS) entry which is preliminary data.</text>
</comment>
<dbReference type="GO" id="GO:0051301">
    <property type="term" value="P:cell division"/>
    <property type="evidence" value="ECO:0007669"/>
    <property type="project" value="InterPro"/>
</dbReference>
<dbReference type="AlphaFoldDB" id="A0AA35QW32"/>
<keyword evidence="3" id="KW-0133">Cell shape</keyword>
<protein>
    <submittedName>
        <fullName evidence="7">Peptidoglycan glycosyltransferase MrdB</fullName>
    </submittedName>
</protein>
<proteinExistence type="predicted"/>
<accession>A0AA35QW32</accession>
<evidence type="ECO:0000256" key="6">
    <source>
        <dbReference type="SAM" id="Phobius"/>
    </source>
</evidence>
<feature type="transmembrane region" description="Helical" evidence="6">
    <location>
        <begin position="44"/>
        <end position="61"/>
    </location>
</feature>
<dbReference type="GO" id="GO:0005886">
    <property type="term" value="C:plasma membrane"/>
    <property type="evidence" value="ECO:0007669"/>
    <property type="project" value="TreeGrafter"/>
</dbReference>
<evidence type="ECO:0000256" key="2">
    <source>
        <dbReference type="ARBA" id="ARBA00022692"/>
    </source>
</evidence>
<sequence length="342" mass="35608">MDLRSREGADRVLLVCVGLLVLIAVLVLESALRGAGSGASLGAHLIRLGIALGVGVAAYHMDHRRLARLSPGLFLLALALSAIATTSGALRAGTRRWLEIGTLTVQPGELAKISLVLLFAHLVARSGHEPLSRRATVGWVAASGALVLAVAAQPDLGSAAILVGIGVGMGFFSGLSISRRWMLAGSGFAALALPLLWAFGLRDYQRLRVLSFLNPESDPLGAGYQTLQASIAVGSGGLFVLAEEFGFLGVVVVLALYLILGLRLLQIAVEAAENKDPAGALLVGGFFLMLHLQAFYNIAMVAGIVPIKGFPLPFMSYGGNSLLIAAAAIGLAASVRRRNFLT</sequence>
<dbReference type="EMBL" id="CASHTH010000207">
    <property type="protein sequence ID" value="CAI7994195.1"/>
    <property type="molecule type" value="Genomic_DNA"/>
</dbReference>
<dbReference type="PANTHER" id="PTHR30474">
    <property type="entry name" value="CELL CYCLE PROTEIN"/>
    <property type="match status" value="1"/>
</dbReference>
<organism evidence="7 8">
    <name type="scientific">Geodia barretti</name>
    <name type="common">Barrett's horny sponge</name>
    <dbReference type="NCBI Taxonomy" id="519541"/>
    <lineage>
        <taxon>Eukaryota</taxon>
        <taxon>Metazoa</taxon>
        <taxon>Porifera</taxon>
        <taxon>Demospongiae</taxon>
        <taxon>Heteroscleromorpha</taxon>
        <taxon>Tetractinellida</taxon>
        <taxon>Astrophorina</taxon>
        <taxon>Geodiidae</taxon>
        <taxon>Geodia</taxon>
    </lineage>
</organism>
<evidence type="ECO:0000313" key="8">
    <source>
        <dbReference type="Proteomes" id="UP001174909"/>
    </source>
</evidence>
<feature type="transmembrane region" description="Helical" evidence="6">
    <location>
        <begin position="12"/>
        <end position="32"/>
    </location>
</feature>
<dbReference type="Pfam" id="PF01098">
    <property type="entry name" value="FTSW_RODA_SPOVE"/>
    <property type="match status" value="2"/>
</dbReference>
<keyword evidence="8" id="KW-1185">Reference proteome</keyword>
<evidence type="ECO:0000256" key="1">
    <source>
        <dbReference type="ARBA" id="ARBA00004141"/>
    </source>
</evidence>
<evidence type="ECO:0000313" key="7">
    <source>
        <dbReference type="EMBL" id="CAI7994195.1"/>
    </source>
</evidence>
<dbReference type="GO" id="GO:0032153">
    <property type="term" value="C:cell division site"/>
    <property type="evidence" value="ECO:0007669"/>
    <property type="project" value="TreeGrafter"/>
</dbReference>
<gene>
    <name evidence="7" type="ORF">GBAR_LOCUS1403</name>
</gene>
<reference evidence="7" key="1">
    <citation type="submission" date="2023-03" db="EMBL/GenBank/DDBJ databases">
        <authorList>
            <person name="Steffen K."/>
            <person name="Cardenas P."/>
        </authorList>
    </citation>
    <scope>NUCLEOTIDE SEQUENCE</scope>
</reference>
<keyword evidence="5 6" id="KW-0472">Membrane</keyword>
<dbReference type="GO" id="GO:0015648">
    <property type="term" value="F:lipid-linked peptidoglycan transporter activity"/>
    <property type="evidence" value="ECO:0007669"/>
    <property type="project" value="TreeGrafter"/>
</dbReference>
<feature type="transmembrane region" description="Helical" evidence="6">
    <location>
        <begin position="277"/>
        <end position="305"/>
    </location>
</feature>
<feature type="transmembrane region" description="Helical" evidence="6">
    <location>
        <begin position="182"/>
        <end position="200"/>
    </location>
</feature>
<name>A0AA35QW32_GEOBA</name>
<dbReference type="InterPro" id="IPR001182">
    <property type="entry name" value="FtsW/RodA"/>
</dbReference>
<evidence type="ECO:0000256" key="4">
    <source>
        <dbReference type="ARBA" id="ARBA00022989"/>
    </source>
</evidence>
<keyword evidence="2 6" id="KW-0812">Transmembrane</keyword>
<feature type="transmembrane region" description="Helical" evidence="6">
    <location>
        <begin position="317"/>
        <end position="335"/>
    </location>
</feature>
<evidence type="ECO:0000256" key="5">
    <source>
        <dbReference type="ARBA" id="ARBA00023136"/>
    </source>
</evidence>
<feature type="transmembrane region" description="Helical" evidence="6">
    <location>
        <begin position="136"/>
        <end position="152"/>
    </location>
</feature>
<comment type="subcellular location">
    <subcellularLocation>
        <location evidence="1">Membrane</location>
        <topology evidence="1">Multi-pass membrane protein</topology>
    </subcellularLocation>
</comment>
<feature type="transmembrane region" description="Helical" evidence="6">
    <location>
        <begin position="245"/>
        <end position="265"/>
    </location>
</feature>
<keyword evidence="4 6" id="KW-1133">Transmembrane helix</keyword>
<feature type="transmembrane region" description="Helical" evidence="6">
    <location>
        <begin position="158"/>
        <end position="175"/>
    </location>
</feature>
<dbReference type="Proteomes" id="UP001174909">
    <property type="component" value="Unassembled WGS sequence"/>
</dbReference>